<accession>A0ABQ6X4E2</accession>
<reference evidence="1 2" key="1">
    <citation type="submission" date="2019-09" db="EMBL/GenBank/DDBJ databases">
        <title>The Halomonas whole genome shotgun (WGS).</title>
        <authorList>
            <person name="Xie Z."/>
        </authorList>
    </citation>
    <scope>NUCLEOTIDE SEQUENCE [LARGE SCALE GENOMIC DNA]</scope>
    <source>
        <strain evidence="1 2">NBT06E8</strain>
    </source>
</reference>
<evidence type="ECO:0000313" key="1">
    <source>
        <dbReference type="EMBL" id="KAE8436905.1"/>
    </source>
</evidence>
<organism evidence="1 2">
    <name type="scientific">Vreelandella piezotolerans</name>
    <dbReference type="NCBI Taxonomy" id="2609667"/>
    <lineage>
        <taxon>Bacteria</taxon>
        <taxon>Pseudomonadati</taxon>
        <taxon>Pseudomonadota</taxon>
        <taxon>Gammaproteobacteria</taxon>
        <taxon>Oceanospirillales</taxon>
        <taxon>Halomonadaceae</taxon>
        <taxon>Vreelandella</taxon>
    </lineage>
</organism>
<comment type="caution">
    <text evidence="1">The sequence shown here is derived from an EMBL/GenBank/DDBJ whole genome shotgun (WGS) entry which is preliminary data.</text>
</comment>
<protein>
    <submittedName>
        <fullName evidence="1">Uncharacterized protein</fullName>
    </submittedName>
</protein>
<gene>
    <name evidence="1" type="ORF">F1978_17440</name>
</gene>
<dbReference type="RefSeq" id="WP_153844125.1">
    <property type="nucleotide sequence ID" value="NZ_ML762946.1"/>
</dbReference>
<dbReference type="EMBL" id="VWRT01000029">
    <property type="protein sequence ID" value="KAE8436905.1"/>
    <property type="molecule type" value="Genomic_DNA"/>
</dbReference>
<dbReference type="Proteomes" id="UP000466130">
    <property type="component" value="Unassembled WGS sequence"/>
</dbReference>
<proteinExistence type="predicted"/>
<sequence>MADTLHNANNGIYIITYCWKRHDKQGNGWYRIFGQGGFWNVLLADHRLGNESENPHHIGKILVQVRLRPSQNPRNFGKKVAVIEAFEQLEPFAAE</sequence>
<name>A0ABQ6X4E2_9GAMM</name>
<evidence type="ECO:0000313" key="2">
    <source>
        <dbReference type="Proteomes" id="UP000466130"/>
    </source>
</evidence>
<keyword evidence="2" id="KW-1185">Reference proteome</keyword>